<accession>A0ABV9QXJ5</accession>
<reference evidence="2" key="1">
    <citation type="journal article" date="2019" name="Int. J. Syst. Evol. Microbiol.">
        <title>The Global Catalogue of Microorganisms (GCM) 10K type strain sequencing project: providing services to taxonomists for standard genome sequencing and annotation.</title>
        <authorList>
            <consortium name="The Broad Institute Genomics Platform"/>
            <consortium name="The Broad Institute Genome Sequencing Center for Infectious Disease"/>
            <person name="Wu L."/>
            <person name="Ma J."/>
        </authorList>
    </citation>
    <scope>NUCLEOTIDE SEQUENCE [LARGE SCALE GENOMIC DNA]</scope>
    <source>
        <strain evidence="2">CCUG 30340</strain>
    </source>
</reference>
<evidence type="ECO:0000313" key="2">
    <source>
        <dbReference type="Proteomes" id="UP001595886"/>
    </source>
</evidence>
<organism evidence="1 2">
    <name type="scientific">Dokdonella ginsengisoli</name>
    <dbReference type="NCBI Taxonomy" id="363846"/>
    <lineage>
        <taxon>Bacteria</taxon>
        <taxon>Pseudomonadati</taxon>
        <taxon>Pseudomonadota</taxon>
        <taxon>Gammaproteobacteria</taxon>
        <taxon>Lysobacterales</taxon>
        <taxon>Rhodanobacteraceae</taxon>
        <taxon>Dokdonella</taxon>
    </lineage>
</organism>
<gene>
    <name evidence="1" type="ORF">ACFO6Q_13475</name>
</gene>
<dbReference type="RefSeq" id="WP_380021622.1">
    <property type="nucleotide sequence ID" value="NZ_JBHSHD010000010.1"/>
</dbReference>
<evidence type="ECO:0008006" key="3">
    <source>
        <dbReference type="Google" id="ProtNLM"/>
    </source>
</evidence>
<dbReference type="EMBL" id="JBHSHD010000010">
    <property type="protein sequence ID" value="MFC4821339.1"/>
    <property type="molecule type" value="Genomic_DNA"/>
</dbReference>
<protein>
    <recommendedName>
        <fullName evidence="3">GNAT family N-acetyltransferase</fullName>
    </recommendedName>
</protein>
<dbReference type="Proteomes" id="UP001595886">
    <property type="component" value="Unassembled WGS sequence"/>
</dbReference>
<keyword evidence="2" id="KW-1185">Reference proteome</keyword>
<comment type="caution">
    <text evidence="1">The sequence shown here is derived from an EMBL/GenBank/DDBJ whole genome shotgun (WGS) entry which is preliminary data.</text>
</comment>
<evidence type="ECO:0000313" key="1">
    <source>
        <dbReference type="EMBL" id="MFC4821339.1"/>
    </source>
</evidence>
<sequence>MSDAFDDFIIVTEVDRGPAFAAAIFERKYRARVPDFRHHVVAFWKRADGSFVPVSYVHFTDWGDIMAIGGACTDGDLLRRMSDAERAEIDRVGGINRAVTRYSLDRFAPRCDAVFGNCGDERSWGILSGLGFERVRDPHLIARWSRPLDAERQRELIEKAAAFAPF</sequence>
<name>A0ABV9QXJ5_9GAMM</name>
<proteinExistence type="predicted"/>